<evidence type="ECO:0000313" key="2">
    <source>
        <dbReference type="EMBL" id="KAF9467663.1"/>
    </source>
</evidence>
<protein>
    <submittedName>
        <fullName evidence="2">Uncharacterized protein</fullName>
    </submittedName>
</protein>
<gene>
    <name evidence="2" type="ORF">BDZ94DRAFT_1280271</name>
</gene>
<feature type="transmembrane region" description="Helical" evidence="1">
    <location>
        <begin position="83"/>
        <end position="106"/>
    </location>
</feature>
<keyword evidence="1" id="KW-0472">Membrane</keyword>
<sequence length="553" mass="60509">MSTKDSYSGSRTSQGSHRFRDSTHLIPAADSDGKRAKRFDPWIMNLFVVVGIPVSMLALGIGLEVGLSISTKNGGFKVPPNNVIEIVSSQFLLAFVPTILVAPYAFMWRELDWMLRWYQPYIVLWKGNSTAEESLLLDYDLSAFVAAAGFAEASAFNGFPDPPFVRGGWATTEFLFPTGSYLNGSMVLNTTGIQTNPNCANPAKFNLISNPSNTFTVDATSVEGCAHNLTFNPNYGVDDVTCPGTEAIEPEFSPVMFWFFHNKDDGKPEAKAVFCSPSVKAFNIKVTANLDTHSLSDVVPTGDFVPENVTGDHAYNGLFFTLPNPRNTFIEARASAIQGGISGAIFQTAAESDLGLQGTFDLPNQFMDITTQIYRQHLSIVALSIYFLKDKPTIKAEITSFVPILWIDPLPAHTLALVLFLTGFVGIILQVLHRRDRRKLLLAAPPGSIAAVMSLTSRSGFGDLLLPYDDEITLEQKLEGLRFRMDRRTGAIVADDIRTEQDFMGPDDAMMSLLGQGHQRDTIPASASSSTLAFQAAAGYPPWVGPLKTPYDR</sequence>
<dbReference type="AlphaFoldDB" id="A0A9P6CPG9"/>
<dbReference type="Pfam" id="PF11915">
    <property type="entry name" value="DUF3433"/>
    <property type="match status" value="1"/>
</dbReference>
<keyword evidence="1" id="KW-0812">Transmembrane</keyword>
<comment type="caution">
    <text evidence="2">The sequence shown here is derived from an EMBL/GenBank/DDBJ whole genome shotgun (WGS) entry which is preliminary data.</text>
</comment>
<dbReference type="PANTHER" id="PTHR37544">
    <property type="entry name" value="SPRAY-RELATED"/>
    <property type="match status" value="1"/>
</dbReference>
<organism evidence="2 3">
    <name type="scientific">Collybia nuda</name>
    <dbReference type="NCBI Taxonomy" id="64659"/>
    <lineage>
        <taxon>Eukaryota</taxon>
        <taxon>Fungi</taxon>
        <taxon>Dikarya</taxon>
        <taxon>Basidiomycota</taxon>
        <taxon>Agaricomycotina</taxon>
        <taxon>Agaricomycetes</taxon>
        <taxon>Agaricomycetidae</taxon>
        <taxon>Agaricales</taxon>
        <taxon>Tricholomatineae</taxon>
        <taxon>Clitocybaceae</taxon>
        <taxon>Collybia</taxon>
    </lineage>
</organism>
<evidence type="ECO:0000256" key="1">
    <source>
        <dbReference type="SAM" id="Phobius"/>
    </source>
</evidence>
<dbReference type="Proteomes" id="UP000807353">
    <property type="component" value="Unassembled WGS sequence"/>
</dbReference>
<feature type="transmembrane region" description="Helical" evidence="1">
    <location>
        <begin position="409"/>
        <end position="432"/>
    </location>
</feature>
<proteinExistence type="predicted"/>
<dbReference type="EMBL" id="MU150236">
    <property type="protein sequence ID" value="KAF9467663.1"/>
    <property type="molecule type" value="Genomic_DNA"/>
</dbReference>
<name>A0A9P6CPG9_9AGAR</name>
<dbReference type="PANTHER" id="PTHR37544:SF3">
    <property type="entry name" value="SPRAY"/>
    <property type="match status" value="1"/>
</dbReference>
<evidence type="ECO:0000313" key="3">
    <source>
        <dbReference type="Proteomes" id="UP000807353"/>
    </source>
</evidence>
<accession>A0A9P6CPG9</accession>
<dbReference type="OrthoDB" id="3248909at2759"/>
<reference evidence="2" key="1">
    <citation type="submission" date="2020-11" db="EMBL/GenBank/DDBJ databases">
        <authorList>
            <consortium name="DOE Joint Genome Institute"/>
            <person name="Ahrendt S."/>
            <person name="Riley R."/>
            <person name="Andreopoulos W."/>
            <person name="Labutti K."/>
            <person name="Pangilinan J."/>
            <person name="Ruiz-Duenas F.J."/>
            <person name="Barrasa J.M."/>
            <person name="Sanchez-Garcia M."/>
            <person name="Camarero S."/>
            <person name="Miyauchi S."/>
            <person name="Serrano A."/>
            <person name="Linde D."/>
            <person name="Babiker R."/>
            <person name="Drula E."/>
            <person name="Ayuso-Fernandez I."/>
            <person name="Pacheco R."/>
            <person name="Padilla G."/>
            <person name="Ferreira P."/>
            <person name="Barriuso J."/>
            <person name="Kellner H."/>
            <person name="Castanera R."/>
            <person name="Alfaro M."/>
            <person name="Ramirez L."/>
            <person name="Pisabarro A.G."/>
            <person name="Kuo A."/>
            <person name="Tritt A."/>
            <person name="Lipzen A."/>
            <person name="He G."/>
            <person name="Yan M."/>
            <person name="Ng V."/>
            <person name="Cullen D."/>
            <person name="Martin F."/>
            <person name="Rosso M.-N."/>
            <person name="Henrissat B."/>
            <person name="Hibbett D."/>
            <person name="Martinez A.T."/>
            <person name="Grigoriev I.V."/>
        </authorList>
    </citation>
    <scope>NUCLEOTIDE SEQUENCE</scope>
    <source>
        <strain evidence="2">CBS 247.69</strain>
    </source>
</reference>
<feature type="transmembrane region" description="Helical" evidence="1">
    <location>
        <begin position="42"/>
        <end position="63"/>
    </location>
</feature>
<keyword evidence="1" id="KW-1133">Transmembrane helix</keyword>
<keyword evidence="3" id="KW-1185">Reference proteome</keyword>
<dbReference type="InterPro" id="IPR021840">
    <property type="entry name" value="DUF3433"/>
</dbReference>